<organism evidence="1 2">
    <name type="scientific">Candidatus Roizmanbacteria bacterium RIFCSPLOWO2_01_FULL_37_12</name>
    <dbReference type="NCBI Taxonomy" id="1802056"/>
    <lineage>
        <taxon>Bacteria</taxon>
        <taxon>Candidatus Roizmaniibacteriota</taxon>
    </lineage>
</organism>
<evidence type="ECO:0000313" key="1">
    <source>
        <dbReference type="EMBL" id="OGK39973.1"/>
    </source>
</evidence>
<comment type="caution">
    <text evidence="1">The sequence shown here is derived from an EMBL/GenBank/DDBJ whole genome shotgun (WGS) entry which is preliminary data.</text>
</comment>
<dbReference type="EMBL" id="MGAG01000032">
    <property type="protein sequence ID" value="OGK39973.1"/>
    <property type="molecule type" value="Genomic_DNA"/>
</dbReference>
<dbReference type="AlphaFoldDB" id="A0A1F7I9D6"/>
<gene>
    <name evidence="1" type="ORF">A2954_01755</name>
</gene>
<name>A0A1F7I9D6_9BACT</name>
<dbReference type="Proteomes" id="UP000177698">
    <property type="component" value="Unassembled WGS sequence"/>
</dbReference>
<proteinExistence type="predicted"/>
<protein>
    <submittedName>
        <fullName evidence="1">Uncharacterized protein</fullName>
    </submittedName>
</protein>
<accession>A0A1F7I9D6</accession>
<evidence type="ECO:0000313" key="2">
    <source>
        <dbReference type="Proteomes" id="UP000177698"/>
    </source>
</evidence>
<dbReference type="STRING" id="1802056.A2954_01755"/>
<reference evidence="1 2" key="1">
    <citation type="journal article" date="2016" name="Nat. Commun.">
        <title>Thousands of microbial genomes shed light on interconnected biogeochemical processes in an aquifer system.</title>
        <authorList>
            <person name="Anantharaman K."/>
            <person name="Brown C.T."/>
            <person name="Hug L.A."/>
            <person name="Sharon I."/>
            <person name="Castelle C.J."/>
            <person name="Probst A.J."/>
            <person name="Thomas B.C."/>
            <person name="Singh A."/>
            <person name="Wilkins M.J."/>
            <person name="Karaoz U."/>
            <person name="Brodie E.L."/>
            <person name="Williams K.H."/>
            <person name="Hubbard S.S."/>
            <person name="Banfield J.F."/>
        </authorList>
    </citation>
    <scope>NUCLEOTIDE SEQUENCE [LARGE SCALE GENOMIC DNA]</scope>
</reference>
<sequence length="156" mass="18381">MKNKMLIALTFLGIVLFAGVKVNAQNENFHSNLIKKIAEKFNLKESDVSSVFTDFRNERQAERQKEIEERLTQAVKDEKITEAQRQAILKHHEELKNNQPDPEEFKNLTMEQRRQKMQEKKQEMESWALENGLDLDTIHGLMGFSQGFGKRRFWSK</sequence>